<keyword evidence="1 2" id="KW-0597">Phosphoprotein</keyword>
<dbReference type="CDD" id="cd00130">
    <property type="entry name" value="PAS"/>
    <property type="match status" value="2"/>
</dbReference>
<evidence type="ECO:0000313" key="8">
    <source>
        <dbReference type="EMBL" id="CZR56710.1"/>
    </source>
</evidence>
<dbReference type="InterPro" id="IPR000700">
    <property type="entry name" value="PAS-assoc_C"/>
</dbReference>
<dbReference type="Gene3D" id="3.40.50.2300">
    <property type="match status" value="1"/>
</dbReference>
<evidence type="ECO:0000256" key="1">
    <source>
        <dbReference type="ARBA" id="ARBA00022553"/>
    </source>
</evidence>
<feature type="compositionally biased region" description="Polar residues" evidence="3">
    <location>
        <begin position="167"/>
        <end position="179"/>
    </location>
</feature>
<feature type="domain" description="PAS" evidence="6">
    <location>
        <begin position="372"/>
        <end position="408"/>
    </location>
</feature>
<dbReference type="InterPro" id="IPR050956">
    <property type="entry name" value="2C_system_His_kinase"/>
</dbReference>
<dbReference type="Pfam" id="PF26131">
    <property type="entry name" value="PAS-like"/>
    <property type="match status" value="1"/>
</dbReference>
<dbReference type="Pfam" id="PF13188">
    <property type="entry name" value="PAS_8"/>
    <property type="match status" value="2"/>
</dbReference>
<dbReference type="InterPro" id="IPR003594">
    <property type="entry name" value="HATPase_dom"/>
</dbReference>
<proteinExistence type="predicted"/>
<dbReference type="PROSITE" id="PS50113">
    <property type="entry name" value="PAC"/>
    <property type="match status" value="1"/>
</dbReference>
<dbReference type="Pfam" id="PF00512">
    <property type="entry name" value="HisKA"/>
    <property type="match status" value="1"/>
</dbReference>
<keyword evidence="9" id="KW-1185">Reference proteome</keyword>
<evidence type="ECO:0000259" key="5">
    <source>
        <dbReference type="PROSITE" id="PS50110"/>
    </source>
</evidence>
<dbReference type="InterPro" id="IPR035965">
    <property type="entry name" value="PAS-like_dom_sf"/>
</dbReference>
<dbReference type="PROSITE" id="PS50112">
    <property type="entry name" value="PAS"/>
    <property type="match status" value="1"/>
</dbReference>
<evidence type="ECO:0000256" key="3">
    <source>
        <dbReference type="SAM" id="MobiDB-lite"/>
    </source>
</evidence>
<dbReference type="NCBIfam" id="TIGR00229">
    <property type="entry name" value="sensory_box"/>
    <property type="match status" value="1"/>
</dbReference>
<dbReference type="SUPFAM" id="SSF55785">
    <property type="entry name" value="PYP-like sensor domain (PAS domain)"/>
    <property type="match status" value="2"/>
</dbReference>
<dbReference type="PANTHER" id="PTHR43719">
    <property type="entry name" value="TWO-COMPONENT HISTIDINE KINASE"/>
    <property type="match status" value="1"/>
</dbReference>
<feature type="compositionally biased region" description="Acidic residues" evidence="3">
    <location>
        <begin position="27"/>
        <end position="37"/>
    </location>
</feature>
<feature type="region of interest" description="Disordered" evidence="3">
    <location>
        <begin position="167"/>
        <end position="213"/>
    </location>
</feature>
<dbReference type="InterPro" id="IPR005467">
    <property type="entry name" value="His_kinase_dom"/>
</dbReference>
<feature type="compositionally biased region" description="Basic residues" evidence="3">
    <location>
        <begin position="1"/>
        <end position="10"/>
    </location>
</feature>
<dbReference type="Pfam" id="PF02518">
    <property type="entry name" value="HATPase_c"/>
    <property type="match status" value="1"/>
</dbReference>
<protein>
    <recommendedName>
        <fullName evidence="10">Sensory transduction histidine kinase</fullName>
    </recommendedName>
</protein>
<dbReference type="GO" id="GO:0000155">
    <property type="term" value="F:phosphorelay sensor kinase activity"/>
    <property type="evidence" value="ECO:0007669"/>
    <property type="project" value="InterPro"/>
</dbReference>
<dbReference type="InterPro" id="IPR001789">
    <property type="entry name" value="Sig_transdc_resp-reg_receiver"/>
</dbReference>
<dbReference type="CDD" id="cd17546">
    <property type="entry name" value="REC_hyHK_CKI1_RcsC-like"/>
    <property type="match status" value="1"/>
</dbReference>
<dbReference type="AlphaFoldDB" id="A0A1L7WVA9"/>
<feature type="domain" description="Histidine kinase" evidence="4">
    <location>
        <begin position="526"/>
        <end position="801"/>
    </location>
</feature>
<feature type="region of interest" description="Disordered" evidence="3">
    <location>
        <begin position="1"/>
        <end position="42"/>
    </location>
</feature>
<evidence type="ECO:0000259" key="4">
    <source>
        <dbReference type="PROSITE" id="PS50109"/>
    </source>
</evidence>
<feature type="domain" description="Response regulatory" evidence="5">
    <location>
        <begin position="847"/>
        <end position="980"/>
    </location>
</feature>
<dbReference type="InterPro" id="IPR036097">
    <property type="entry name" value="HisK_dim/P_sf"/>
</dbReference>
<evidence type="ECO:0008006" key="10">
    <source>
        <dbReference type="Google" id="ProtNLM"/>
    </source>
</evidence>
<feature type="modified residue" description="4-aspartylphosphate" evidence="2">
    <location>
        <position position="909"/>
    </location>
</feature>
<dbReference type="PROSITE" id="PS50110">
    <property type="entry name" value="RESPONSE_REGULATORY"/>
    <property type="match status" value="1"/>
</dbReference>
<feature type="region of interest" description="Disordered" evidence="3">
    <location>
        <begin position="816"/>
        <end position="841"/>
    </location>
</feature>
<evidence type="ECO:0000259" key="7">
    <source>
        <dbReference type="PROSITE" id="PS50113"/>
    </source>
</evidence>
<feature type="domain" description="PAC" evidence="7">
    <location>
        <begin position="295"/>
        <end position="354"/>
    </location>
</feature>
<dbReference type="SUPFAM" id="SSF47384">
    <property type="entry name" value="Homodimeric domain of signal transducing histidine kinase"/>
    <property type="match status" value="1"/>
</dbReference>
<dbReference type="InterPro" id="IPR000014">
    <property type="entry name" value="PAS"/>
</dbReference>
<dbReference type="Gene3D" id="3.30.565.10">
    <property type="entry name" value="Histidine kinase-like ATPase, C-terminal domain"/>
    <property type="match status" value="1"/>
</dbReference>
<dbReference type="SMART" id="SM00091">
    <property type="entry name" value="PAS"/>
    <property type="match status" value="2"/>
</dbReference>
<dbReference type="PANTHER" id="PTHR43719:SF30">
    <property type="entry name" value="TWO-COMPONENT SYSTEM RESPONSE REGULATOR"/>
    <property type="match status" value="1"/>
</dbReference>
<dbReference type="EMBL" id="FJOG01000008">
    <property type="protein sequence ID" value="CZR56710.1"/>
    <property type="molecule type" value="Genomic_DNA"/>
</dbReference>
<gene>
    <name evidence="8" type="ORF">PAC_06599</name>
</gene>
<dbReference type="SUPFAM" id="SSF52172">
    <property type="entry name" value="CheY-like"/>
    <property type="match status" value="1"/>
</dbReference>
<dbReference type="SMART" id="SM00387">
    <property type="entry name" value="HATPase_c"/>
    <property type="match status" value="1"/>
</dbReference>
<sequence length="985" mass="111268">MAERRHRSKRARGDNPDLHLATRDDSSSTDENGDLGDSEQSSLRSLDRIGITELLDQDSRPTFIIDLRASEKELNGRLKVTWSNKSLKFFDGLRSVIHTDTFYPPLASAAPPSDAVFAIESDFKEWAISMPEFDSELDGFMPRHEYRGMYWSSCTLRKRWRVISASQVPNQRTKSHGTPRSSRSNSRSTPDSLRSSLKSEGRSDSDPAVFEEDSLSKQLADSESKFRVLTELNPVGMYYLSPDGGILYCNDMWYEITGHPRGLEGEMSFMNVLSEIDHPMMMREWEILTTQKAKRNFELRLRNPWIDERTGEKKQKWILASCDQEFDEEGNLKTIMGCITDISAQKHAEEDAVARANLVEKLALRTQEAAQHERNFQQMAELAPCGMFTFDPEGKITWANSQWYEMTGHPRNVDEHSPMSFVNCVEQQDRDAFLNEWQNLTVAKEEVSMELRLKKPWIREDSGGAVRDAKWILFLALPSVDDDGNLTKVLGCTTDISGFKFAEHVQMLSRVQAEEAKRNQETFIDMTSHEMRNPLSAIMLCADGVANSIIEYQGLKTHTDSVLQELLESNLDAAQTIVLCAQHQKRIIDDVLTLSKLNSTMLHVTPVQVQIESTVRRTLKMFESELAAHDIKLKFTVEPSYHHEGIDLVYCDPVRLTQIFINLLTNAIKFTRTELNREISVNLRASILTPPSETATEIQWFPSKPSSDIQDLTLAPDWGTGQQVYLYFAVKDTGRGLSDDERTRLFHRFSQASPKTHVQYGGSGLGLFISRELTELQGGEIGVTSKEGAGSTFAFYIKARKATGITFEAPNGFSLRLPTTSTTGTGGTSTPVDRETPKSTRTRSSYHILLVEDNLINQKVLSKQLRSTGSVVHVANHGVEALDFLSKTTLWRDESGQGQKMDLSLILMDLEMPVMDGLACTRRIRDLEREGRVTRHVPIIAVTANTRVEQMEMALESGMDDIVAKPFQIPELMQKMDRLMSSQKG</sequence>
<dbReference type="InterPro" id="IPR004358">
    <property type="entry name" value="Sig_transdc_His_kin-like_C"/>
</dbReference>
<dbReference type="Gene3D" id="1.10.287.130">
    <property type="match status" value="1"/>
</dbReference>
<dbReference type="InterPro" id="IPR003661">
    <property type="entry name" value="HisK_dim/P_dom"/>
</dbReference>
<dbReference type="SMART" id="SM00448">
    <property type="entry name" value="REC"/>
    <property type="match status" value="1"/>
</dbReference>
<dbReference type="Pfam" id="PF00072">
    <property type="entry name" value="Response_reg"/>
    <property type="match status" value="1"/>
</dbReference>
<evidence type="ECO:0000256" key="2">
    <source>
        <dbReference type="PROSITE-ProRule" id="PRU00169"/>
    </source>
</evidence>
<dbReference type="InterPro" id="IPR011006">
    <property type="entry name" value="CheY-like_superfamily"/>
</dbReference>
<feature type="compositionally biased region" description="Basic and acidic residues" evidence="3">
    <location>
        <begin position="11"/>
        <end position="26"/>
    </location>
</feature>
<dbReference type="SUPFAM" id="SSF55874">
    <property type="entry name" value="ATPase domain of HSP90 chaperone/DNA topoisomerase II/histidine kinase"/>
    <property type="match status" value="1"/>
</dbReference>
<dbReference type="OrthoDB" id="60033at2759"/>
<dbReference type="SMART" id="SM00388">
    <property type="entry name" value="HisKA"/>
    <property type="match status" value="1"/>
</dbReference>
<dbReference type="Gene3D" id="3.30.450.20">
    <property type="entry name" value="PAS domain"/>
    <property type="match status" value="2"/>
</dbReference>
<dbReference type="STRING" id="576137.A0A1L7WVA9"/>
<dbReference type="PROSITE" id="PS50109">
    <property type="entry name" value="HIS_KIN"/>
    <property type="match status" value="1"/>
</dbReference>
<dbReference type="Proteomes" id="UP000184330">
    <property type="component" value="Unassembled WGS sequence"/>
</dbReference>
<dbReference type="PRINTS" id="PR00344">
    <property type="entry name" value="BCTRLSENSOR"/>
</dbReference>
<accession>A0A1L7WVA9</accession>
<name>A0A1L7WVA9_9HELO</name>
<organism evidence="8 9">
    <name type="scientific">Phialocephala subalpina</name>
    <dbReference type="NCBI Taxonomy" id="576137"/>
    <lineage>
        <taxon>Eukaryota</taxon>
        <taxon>Fungi</taxon>
        <taxon>Dikarya</taxon>
        <taxon>Ascomycota</taxon>
        <taxon>Pezizomycotina</taxon>
        <taxon>Leotiomycetes</taxon>
        <taxon>Helotiales</taxon>
        <taxon>Mollisiaceae</taxon>
        <taxon>Phialocephala</taxon>
        <taxon>Phialocephala fortinii species complex</taxon>
    </lineage>
</organism>
<evidence type="ECO:0000313" key="9">
    <source>
        <dbReference type="Proteomes" id="UP000184330"/>
    </source>
</evidence>
<reference evidence="8 9" key="1">
    <citation type="submission" date="2016-03" db="EMBL/GenBank/DDBJ databases">
        <authorList>
            <person name="Ploux O."/>
        </authorList>
    </citation>
    <scope>NUCLEOTIDE SEQUENCE [LARGE SCALE GENOMIC DNA]</scope>
    <source>
        <strain evidence="8 9">UAMH 11012</strain>
    </source>
</reference>
<dbReference type="InterPro" id="IPR036890">
    <property type="entry name" value="HATPase_C_sf"/>
</dbReference>
<dbReference type="CDD" id="cd00082">
    <property type="entry name" value="HisKA"/>
    <property type="match status" value="1"/>
</dbReference>
<evidence type="ECO:0000259" key="6">
    <source>
        <dbReference type="PROSITE" id="PS50112"/>
    </source>
</evidence>
<dbReference type="InterPro" id="IPR058846">
    <property type="entry name" value="PAS-like"/>
</dbReference>